<feature type="region of interest" description="Disordered" evidence="1">
    <location>
        <begin position="20"/>
        <end position="44"/>
    </location>
</feature>
<dbReference type="Gramene" id="OBART12G10160.2">
    <property type="protein sequence ID" value="OBART12G10160.2"/>
    <property type="gene ID" value="OBART12G10160"/>
</dbReference>
<dbReference type="EnsemblPlants" id="OBART12G10160.2">
    <property type="protein sequence ID" value="OBART12G10160.2"/>
    <property type="gene ID" value="OBART12G10160"/>
</dbReference>
<proteinExistence type="predicted"/>
<organism evidence="2">
    <name type="scientific">Oryza barthii</name>
    <dbReference type="NCBI Taxonomy" id="65489"/>
    <lineage>
        <taxon>Eukaryota</taxon>
        <taxon>Viridiplantae</taxon>
        <taxon>Streptophyta</taxon>
        <taxon>Embryophyta</taxon>
        <taxon>Tracheophyta</taxon>
        <taxon>Spermatophyta</taxon>
        <taxon>Magnoliopsida</taxon>
        <taxon>Liliopsida</taxon>
        <taxon>Poales</taxon>
        <taxon>Poaceae</taxon>
        <taxon>BOP clade</taxon>
        <taxon>Oryzoideae</taxon>
        <taxon>Oryzeae</taxon>
        <taxon>Oryzinae</taxon>
        <taxon>Oryza</taxon>
    </lineage>
</organism>
<evidence type="ECO:0000313" key="3">
    <source>
        <dbReference type="Proteomes" id="UP000026960"/>
    </source>
</evidence>
<name>A0A0D3HTV5_9ORYZ</name>
<evidence type="ECO:0000256" key="1">
    <source>
        <dbReference type="SAM" id="MobiDB-lite"/>
    </source>
</evidence>
<dbReference type="AlphaFoldDB" id="A0A0D3HTV5"/>
<accession>A0A0D3HTV5</accession>
<reference evidence="2" key="1">
    <citation type="journal article" date="2009" name="Rice">
        <title>De Novo Next Generation Sequencing of Plant Genomes.</title>
        <authorList>
            <person name="Rounsley S."/>
            <person name="Marri P.R."/>
            <person name="Yu Y."/>
            <person name="He R."/>
            <person name="Sisneros N."/>
            <person name="Goicoechea J.L."/>
            <person name="Lee S.J."/>
            <person name="Angelova A."/>
            <person name="Kudrna D."/>
            <person name="Luo M."/>
            <person name="Affourtit J."/>
            <person name="Desany B."/>
            <person name="Knight J."/>
            <person name="Niazi F."/>
            <person name="Egholm M."/>
            <person name="Wing R.A."/>
        </authorList>
    </citation>
    <scope>NUCLEOTIDE SEQUENCE [LARGE SCALE GENOMIC DNA]</scope>
    <source>
        <strain evidence="2">cv. IRGC 105608</strain>
    </source>
</reference>
<reference evidence="2" key="2">
    <citation type="submission" date="2015-03" db="UniProtKB">
        <authorList>
            <consortium name="EnsemblPlants"/>
        </authorList>
    </citation>
    <scope>IDENTIFICATION</scope>
</reference>
<protein>
    <submittedName>
        <fullName evidence="2">Uncharacterized protein</fullName>
    </submittedName>
</protein>
<evidence type="ECO:0000313" key="2">
    <source>
        <dbReference type="EnsemblPlants" id="OBART12G10160.2"/>
    </source>
</evidence>
<keyword evidence="3" id="KW-1185">Reference proteome</keyword>
<sequence>MPRRVGAGSSSVGVVLRSASASSTTQPAVAMSQRIPSPARGRMGSWTKFPEAAVDGGQRPALKRLVDEVEKDCMKVVRFCGSYCDHGPAADIKKLFRISTDRHPRHGHRQRSSPAANMKGRGDAEMSTWDERAATNDWLRWQEI</sequence>
<feature type="region of interest" description="Disordered" evidence="1">
    <location>
        <begin position="101"/>
        <end position="126"/>
    </location>
</feature>
<dbReference type="Proteomes" id="UP000026960">
    <property type="component" value="Chromosome 12"/>
</dbReference>